<dbReference type="EMBL" id="GL378329">
    <property type="protein sequence ID" value="EFJ50966.1"/>
    <property type="molecule type" value="Genomic_DNA"/>
</dbReference>
<dbReference type="GeneID" id="9620864"/>
<evidence type="ECO:0000256" key="1">
    <source>
        <dbReference type="ARBA" id="ARBA00004474"/>
    </source>
</evidence>
<keyword evidence="2" id="KW-0934">Plastid</keyword>
<keyword evidence="6" id="KW-1185">Reference proteome</keyword>
<dbReference type="Pfam" id="PF04755">
    <property type="entry name" value="PAP_fibrillin"/>
    <property type="match status" value="1"/>
</dbReference>
<dbReference type="PANTHER" id="PTHR31906">
    <property type="entry name" value="PLASTID-LIPID-ASSOCIATED PROTEIN 4, CHLOROPLASTIC-RELATED"/>
    <property type="match status" value="1"/>
</dbReference>
<dbReference type="RefSeq" id="XP_002947978.1">
    <property type="nucleotide sequence ID" value="XM_002947932.1"/>
</dbReference>
<dbReference type="FunCoup" id="D8TNC6">
    <property type="interactions" value="511"/>
</dbReference>
<evidence type="ECO:0000313" key="6">
    <source>
        <dbReference type="Proteomes" id="UP000001058"/>
    </source>
</evidence>
<name>D8TNC6_VOLCA</name>
<dbReference type="InterPro" id="IPR039633">
    <property type="entry name" value="PAP"/>
</dbReference>
<evidence type="ECO:0000313" key="5">
    <source>
        <dbReference type="EMBL" id="EFJ50966.1"/>
    </source>
</evidence>
<feature type="region of interest" description="Disordered" evidence="3">
    <location>
        <begin position="59"/>
        <end position="82"/>
    </location>
</feature>
<organism evidence="6">
    <name type="scientific">Volvox carteri f. nagariensis</name>
    <dbReference type="NCBI Taxonomy" id="3068"/>
    <lineage>
        <taxon>Eukaryota</taxon>
        <taxon>Viridiplantae</taxon>
        <taxon>Chlorophyta</taxon>
        <taxon>core chlorophytes</taxon>
        <taxon>Chlorophyceae</taxon>
        <taxon>CS clade</taxon>
        <taxon>Chlamydomonadales</taxon>
        <taxon>Volvocaceae</taxon>
        <taxon>Volvox</taxon>
    </lineage>
</organism>
<feature type="domain" description="Plastid lipid-associated protein/fibrillin conserved" evidence="4">
    <location>
        <begin position="87"/>
        <end position="265"/>
    </location>
</feature>
<dbReference type="AlphaFoldDB" id="D8TNC6"/>
<feature type="compositionally biased region" description="Low complexity" evidence="3">
    <location>
        <begin position="59"/>
        <end position="70"/>
    </location>
</feature>
<evidence type="ECO:0000259" key="4">
    <source>
        <dbReference type="Pfam" id="PF04755"/>
    </source>
</evidence>
<gene>
    <name evidence="5" type="ORF">VOLCADRAFT_116549</name>
</gene>
<dbReference type="KEGG" id="vcn:VOLCADRAFT_116549"/>
<evidence type="ECO:0000256" key="2">
    <source>
        <dbReference type="ARBA" id="ARBA00022640"/>
    </source>
</evidence>
<dbReference type="InterPro" id="IPR006843">
    <property type="entry name" value="PAP/fibrillin_dom"/>
</dbReference>
<dbReference type="InParanoid" id="D8TNC6"/>
<accession>D8TNC6</accession>
<proteinExistence type="predicted"/>
<feature type="non-terminal residue" evidence="5">
    <location>
        <position position="274"/>
    </location>
</feature>
<comment type="subcellular location">
    <subcellularLocation>
        <location evidence="1">Plastid</location>
    </subcellularLocation>
</comment>
<dbReference type="GO" id="GO:0009536">
    <property type="term" value="C:plastid"/>
    <property type="evidence" value="ECO:0007669"/>
    <property type="project" value="UniProtKB-SubCell"/>
</dbReference>
<dbReference type="eggNOG" id="ENOG502QS7D">
    <property type="taxonomic scope" value="Eukaryota"/>
</dbReference>
<protein>
    <recommendedName>
        <fullName evidence="4">Plastid lipid-associated protein/fibrillin conserved domain-containing protein</fullName>
    </recommendedName>
</protein>
<sequence>MLSLRQCRRATFGAHQEFQPARAKLYARLPNGHHRSTPVCSTSSGNTSKALVADPCTPAASSAAVSPAPAETVPQPSSSADEARQLVDQVLKTIEGTDSGLQISPQARAHVDALLERLEVLGAAQQPRPLDNPLLWGNYNVAYTSVGKSQEHGEPAGGRFRGRIGRALFRTAGLFQSVLKPDLATNKVEFRLFGFLPGYVGLRGKVLPQGDTGDTVQVLFEPPMLSIANRLHLKIGRFSSVVLTTTYLDERVRLGRGSRGSLFVFTRGGAADEA</sequence>
<dbReference type="OrthoDB" id="45035at2759"/>
<dbReference type="STRING" id="3068.D8TNC6"/>
<dbReference type="Proteomes" id="UP000001058">
    <property type="component" value="Unassembled WGS sequence"/>
</dbReference>
<reference evidence="5 6" key="1">
    <citation type="journal article" date="2010" name="Science">
        <title>Genomic analysis of organismal complexity in the multicellular green alga Volvox carteri.</title>
        <authorList>
            <person name="Prochnik S.E."/>
            <person name="Umen J."/>
            <person name="Nedelcu A.M."/>
            <person name="Hallmann A."/>
            <person name="Miller S.M."/>
            <person name="Nishii I."/>
            <person name="Ferris P."/>
            <person name="Kuo A."/>
            <person name="Mitros T."/>
            <person name="Fritz-Laylin L.K."/>
            <person name="Hellsten U."/>
            <person name="Chapman J."/>
            <person name="Simakov O."/>
            <person name="Rensing S.A."/>
            <person name="Terry A."/>
            <person name="Pangilinan J."/>
            <person name="Kapitonov V."/>
            <person name="Jurka J."/>
            <person name="Salamov A."/>
            <person name="Shapiro H."/>
            <person name="Schmutz J."/>
            <person name="Grimwood J."/>
            <person name="Lindquist E."/>
            <person name="Lucas S."/>
            <person name="Grigoriev I.V."/>
            <person name="Schmitt R."/>
            <person name="Kirk D."/>
            <person name="Rokhsar D.S."/>
        </authorList>
    </citation>
    <scope>NUCLEOTIDE SEQUENCE [LARGE SCALE GENOMIC DNA]</scope>
    <source>
        <strain evidence="6">f. Nagariensis / Eve</strain>
    </source>
</reference>
<evidence type="ECO:0000256" key="3">
    <source>
        <dbReference type="SAM" id="MobiDB-lite"/>
    </source>
</evidence>